<dbReference type="RefSeq" id="YP_009018222.1">
    <property type="nucleotide sequence ID" value="NC_023738.1"/>
</dbReference>
<organism evidence="1 2">
    <name type="scientific">Mycobacterium phage Thibault</name>
    <dbReference type="NCBI Taxonomy" id="1052673"/>
    <lineage>
        <taxon>Viruses</taxon>
        <taxon>Duplodnaviria</taxon>
        <taxon>Heunggongvirae</taxon>
        <taxon>Uroviricota</taxon>
        <taxon>Caudoviricetes</taxon>
        <taxon>Omegavirus</taxon>
        <taxon>Omegavirus thibault</taxon>
    </lineage>
</organism>
<dbReference type="GeneID" id="18566114"/>
<protein>
    <submittedName>
        <fullName evidence="1">Uncharacterized protein</fullName>
    </submittedName>
</protein>
<gene>
    <name evidence="1" type="primary">213</name>
    <name evidence="1" type="ORF">THIBAULT_213</name>
</gene>
<evidence type="ECO:0000313" key="1">
    <source>
        <dbReference type="EMBL" id="AEJ94098.1"/>
    </source>
</evidence>
<keyword evidence="2" id="KW-1185">Reference proteome</keyword>
<reference evidence="1 2" key="1">
    <citation type="journal article" date="2012" name="J. Virol.">
        <title>Complete Genome Sequences of 138 Mycobacteriophages.</title>
        <authorList>
            <consortium name="the Science Education Alliance Phage Hunters Advancing Genomics and Evolutionary Science Program"/>
            <consortium name="the KwaZulu-Natal Research Institute for Tuberculosis and HIV Mycobacterial Genetics Course Students"/>
            <consortium name="the Phage Hunters Integrating Research and Education Program"/>
            <person name="Hatfull G.F."/>
        </authorList>
    </citation>
    <scope>NUCLEOTIDE SEQUENCE [LARGE SCALE GENOMIC DNA]</scope>
</reference>
<accession>G1FGS6</accession>
<dbReference type="EMBL" id="JN201525">
    <property type="protein sequence ID" value="AEJ94098.1"/>
    <property type="molecule type" value="Genomic_DNA"/>
</dbReference>
<evidence type="ECO:0000313" key="2">
    <source>
        <dbReference type="Proteomes" id="UP000008391"/>
    </source>
</evidence>
<name>G1FGS6_9CAUD</name>
<dbReference type="KEGG" id="vg:18566114"/>
<proteinExistence type="predicted"/>
<dbReference type="OrthoDB" id="41482at10239"/>
<dbReference type="Proteomes" id="UP000008391">
    <property type="component" value="Segment"/>
</dbReference>
<sequence length="64" mass="6952">MLTVGNTVIVAHERWTIAQIHTVGTVHPFQTNTRVVLARAGVNVNVLVPHAMVTRARLLAALTD</sequence>